<dbReference type="KEGG" id="gur:Gura_2974"/>
<evidence type="ECO:0000259" key="5">
    <source>
        <dbReference type="Pfam" id="PF03968"/>
    </source>
</evidence>
<dbReference type="InterPro" id="IPR052037">
    <property type="entry name" value="LPS_export_LptA"/>
</dbReference>
<evidence type="ECO:0000256" key="1">
    <source>
        <dbReference type="ARBA" id="ARBA00022448"/>
    </source>
</evidence>
<accession>A5G5S8</accession>
<dbReference type="PANTHER" id="PTHR36504">
    <property type="entry name" value="LIPOPOLYSACCHARIDE EXPORT SYSTEM PROTEIN LPTA"/>
    <property type="match status" value="1"/>
</dbReference>
<dbReference type="PANTHER" id="PTHR36504:SF1">
    <property type="entry name" value="LIPOPOLYSACCHARIDE EXPORT SYSTEM PROTEIN LPTA"/>
    <property type="match status" value="1"/>
</dbReference>
<dbReference type="STRING" id="351605.Gura_2974"/>
<keyword evidence="3" id="KW-0574">Periplasm</keyword>
<feature type="signal peptide" evidence="4">
    <location>
        <begin position="1"/>
        <end position="21"/>
    </location>
</feature>
<dbReference type="HOGENOM" id="CLU_095993_7_1_7"/>
<dbReference type="InterPro" id="IPR014340">
    <property type="entry name" value="LptA"/>
</dbReference>
<sequence>MIKKCILAIVLSLTLAGVVLAAGKSGGDRNAQPIKIKSNELFTDNNNRTATFVGKVSARQGDMTIYSDKLVINYSEKDKDVEKVEAFGNVRVVQGNRQALAGHALYENKAGKIVLDTSPKVYQGDDVVSGKVITYFVDEQKSVVTGGGDARVEAVIHPMDKGKDGSAKP</sequence>
<dbReference type="InterPro" id="IPR005653">
    <property type="entry name" value="OstA-like_N"/>
</dbReference>
<evidence type="ECO:0000256" key="3">
    <source>
        <dbReference type="ARBA" id="ARBA00022764"/>
    </source>
</evidence>
<evidence type="ECO:0000313" key="7">
    <source>
        <dbReference type="Proteomes" id="UP000006695"/>
    </source>
</evidence>
<dbReference type="GO" id="GO:0009279">
    <property type="term" value="C:cell outer membrane"/>
    <property type="evidence" value="ECO:0007669"/>
    <property type="project" value="TreeGrafter"/>
</dbReference>
<organism evidence="6 7">
    <name type="scientific">Geotalea uraniireducens (strain Rf4)</name>
    <name type="common">Geobacter uraniireducens</name>
    <dbReference type="NCBI Taxonomy" id="351605"/>
    <lineage>
        <taxon>Bacteria</taxon>
        <taxon>Pseudomonadati</taxon>
        <taxon>Thermodesulfobacteriota</taxon>
        <taxon>Desulfuromonadia</taxon>
        <taxon>Geobacterales</taxon>
        <taxon>Geobacteraceae</taxon>
        <taxon>Geotalea</taxon>
    </lineage>
</organism>
<dbReference type="Proteomes" id="UP000006695">
    <property type="component" value="Chromosome"/>
</dbReference>
<proteinExistence type="predicted"/>
<dbReference type="Gene3D" id="2.60.450.10">
    <property type="entry name" value="Lipopolysaccharide (LPS) transport protein A like domain"/>
    <property type="match status" value="1"/>
</dbReference>
<feature type="chain" id="PRO_5002683330" evidence="4">
    <location>
        <begin position="22"/>
        <end position="169"/>
    </location>
</feature>
<keyword evidence="2 4" id="KW-0732">Signal</keyword>
<keyword evidence="7" id="KW-1185">Reference proteome</keyword>
<gene>
    <name evidence="6" type="ordered locus">Gura_2974</name>
</gene>
<feature type="domain" description="Organic solvent tolerance-like N-terminal" evidence="5">
    <location>
        <begin position="35"/>
        <end position="141"/>
    </location>
</feature>
<dbReference type="GO" id="GO:0015920">
    <property type="term" value="P:lipopolysaccharide transport"/>
    <property type="evidence" value="ECO:0007669"/>
    <property type="project" value="InterPro"/>
</dbReference>
<dbReference type="NCBIfam" id="TIGR03002">
    <property type="entry name" value="outer_YhbN_LptA"/>
    <property type="match status" value="1"/>
</dbReference>
<dbReference type="GO" id="GO:0017089">
    <property type="term" value="F:glycolipid transfer activity"/>
    <property type="evidence" value="ECO:0007669"/>
    <property type="project" value="TreeGrafter"/>
</dbReference>
<dbReference type="AlphaFoldDB" id="A5G5S8"/>
<evidence type="ECO:0000256" key="4">
    <source>
        <dbReference type="SAM" id="SignalP"/>
    </source>
</evidence>
<dbReference type="RefSeq" id="WP_011939815.1">
    <property type="nucleotide sequence ID" value="NC_009483.1"/>
</dbReference>
<dbReference type="GO" id="GO:0001530">
    <property type="term" value="F:lipopolysaccharide binding"/>
    <property type="evidence" value="ECO:0007669"/>
    <property type="project" value="InterPro"/>
</dbReference>
<name>A5G5S8_GEOUR</name>
<dbReference type="EMBL" id="CP000698">
    <property type="protein sequence ID" value="ABQ27146.1"/>
    <property type="molecule type" value="Genomic_DNA"/>
</dbReference>
<evidence type="ECO:0000256" key="2">
    <source>
        <dbReference type="ARBA" id="ARBA00022729"/>
    </source>
</evidence>
<dbReference type="Pfam" id="PF03968">
    <property type="entry name" value="LptD_N"/>
    <property type="match status" value="1"/>
</dbReference>
<protein>
    <submittedName>
        <fullName evidence="6">OstA family protein</fullName>
    </submittedName>
</protein>
<keyword evidence="1" id="KW-0813">Transport</keyword>
<reference evidence="6 7" key="1">
    <citation type="submission" date="2007-05" db="EMBL/GenBank/DDBJ databases">
        <title>Complete sequence of Geobacter uraniireducens Rf4.</title>
        <authorList>
            <consortium name="US DOE Joint Genome Institute"/>
            <person name="Copeland A."/>
            <person name="Lucas S."/>
            <person name="Lapidus A."/>
            <person name="Barry K."/>
            <person name="Detter J.C."/>
            <person name="Glavina del Rio T."/>
            <person name="Hammon N."/>
            <person name="Israni S."/>
            <person name="Dalin E."/>
            <person name="Tice H."/>
            <person name="Pitluck S."/>
            <person name="Chertkov O."/>
            <person name="Brettin T."/>
            <person name="Bruce D."/>
            <person name="Han C."/>
            <person name="Schmutz J."/>
            <person name="Larimer F."/>
            <person name="Land M."/>
            <person name="Hauser L."/>
            <person name="Kyrpides N."/>
            <person name="Mikhailova N."/>
            <person name="Shelobolina E."/>
            <person name="Aklujkar M."/>
            <person name="Lovley D."/>
            <person name="Richardson P."/>
        </authorList>
    </citation>
    <scope>NUCLEOTIDE SEQUENCE [LARGE SCALE GENOMIC DNA]</scope>
    <source>
        <strain evidence="6 7">Rf4</strain>
    </source>
</reference>
<evidence type="ECO:0000313" key="6">
    <source>
        <dbReference type="EMBL" id="ABQ27146.1"/>
    </source>
</evidence>
<dbReference type="GO" id="GO:0030288">
    <property type="term" value="C:outer membrane-bounded periplasmic space"/>
    <property type="evidence" value="ECO:0007669"/>
    <property type="project" value="TreeGrafter"/>
</dbReference>